<dbReference type="RefSeq" id="XP_056771910.1">
    <property type="nucleotide sequence ID" value="XM_056904143.1"/>
</dbReference>
<dbReference type="GeneID" id="81594386"/>
<evidence type="ECO:0000313" key="2">
    <source>
        <dbReference type="Proteomes" id="UP001213681"/>
    </source>
</evidence>
<accession>A0AAD6CGR6</accession>
<dbReference type="Proteomes" id="UP001213681">
    <property type="component" value="Unassembled WGS sequence"/>
</dbReference>
<protein>
    <submittedName>
        <fullName evidence="1">Uncharacterized protein</fullName>
    </submittedName>
</protein>
<gene>
    <name evidence="1" type="ORF">N7458_000749</name>
</gene>
<evidence type="ECO:0000313" key="1">
    <source>
        <dbReference type="EMBL" id="KAJ5465063.1"/>
    </source>
</evidence>
<organism evidence="1 2">
    <name type="scientific">Penicillium daleae</name>
    <dbReference type="NCBI Taxonomy" id="63821"/>
    <lineage>
        <taxon>Eukaryota</taxon>
        <taxon>Fungi</taxon>
        <taxon>Dikarya</taxon>
        <taxon>Ascomycota</taxon>
        <taxon>Pezizomycotina</taxon>
        <taxon>Eurotiomycetes</taxon>
        <taxon>Eurotiomycetidae</taxon>
        <taxon>Eurotiales</taxon>
        <taxon>Aspergillaceae</taxon>
        <taxon>Penicillium</taxon>
    </lineage>
</organism>
<dbReference type="AlphaFoldDB" id="A0AAD6CGR6"/>
<reference evidence="1" key="1">
    <citation type="submission" date="2022-12" db="EMBL/GenBank/DDBJ databases">
        <authorList>
            <person name="Petersen C."/>
        </authorList>
    </citation>
    <scope>NUCLEOTIDE SEQUENCE</scope>
    <source>
        <strain evidence="1">IBT 16125</strain>
    </source>
</reference>
<keyword evidence="2" id="KW-1185">Reference proteome</keyword>
<reference evidence="1" key="2">
    <citation type="journal article" date="2023" name="IMA Fungus">
        <title>Comparative genomic study of the Penicillium genus elucidates a diverse pangenome and 15 lateral gene transfer events.</title>
        <authorList>
            <person name="Petersen C."/>
            <person name="Sorensen T."/>
            <person name="Nielsen M.R."/>
            <person name="Sondergaard T.E."/>
            <person name="Sorensen J.L."/>
            <person name="Fitzpatrick D.A."/>
            <person name="Frisvad J.C."/>
            <person name="Nielsen K.L."/>
        </authorList>
    </citation>
    <scope>NUCLEOTIDE SEQUENCE</scope>
    <source>
        <strain evidence="1">IBT 16125</strain>
    </source>
</reference>
<proteinExistence type="predicted"/>
<dbReference type="EMBL" id="JAPVEA010000001">
    <property type="protein sequence ID" value="KAJ5465063.1"/>
    <property type="molecule type" value="Genomic_DNA"/>
</dbReference>
<comment type="caution">
    <text evidence="1">The sequence shown here is derived from an EMBL/GenBank/DDBJ whole genome shotgun (WGS) entry which is preliminary data.</text>
</comment>
<sequence>MATTYDHVIFVARSSIDRNILNSQRRESEADLNVSLEYTKACYEQAYGPITGLWEFHTFAWPSFLELPETCATIRFFAQRTIDLEDTNTQMMVVLNGWDGLTSHVRSFTTLFRDHASHITIRVFADQPRSFYQVNVAQIFQLFDGILLINPYLEGLPHEQLDEGVMEVLNRMESQLEYSTALFYRYFRTFGALQLN</sequence>
<name>A0AAD6CGR6_9EURO</name>